<keyword evidence="4" id="KW-1185">Reference proteome</keyword>
<gene>
    <name evidence="3" type="ORF">FNH21_02040</name>
</gene>
<dbReference type="InterPro" id="IPR024079">
    <property type="entry name" value="MetalloPept_cat_dom_sf"/>
</dbReference>
<evidence type="ECO:0000313" key="4">
    <source>
        <dbReference type="Proteomes" id="UP000326464"/>
    </source>
</evidence>
<dbReference type="RefSeq" id="WP_152811941.1">
    <property type="nucleotide sequence ID" value="NZ_VJXX01000001.1"/>
</dbReference>
<keyword evidence="2" id="KW-0732">Signal</keyword>
<dbReference type="Proteomes" id="UP000326464">
    <property type="component" value="Unassembled WGS sequence"/>
</dbReference>
<protein>
    <recommendedName>
        <fullName evidence="5">Peptidase M11 gametolysin domain-containing protein</fullName>
    </recommendedName>
</protein>
<feature type="compositionally biased region" description="Low complexity" evidence="1">
    <location>
        <begin position="56"/>
        <end position="76"/>
    </location>
</feature>
<accession>A0A7X1NME2</accession>
<evidence type="ECO:0000256" key="2">
    <source>
        <dbReference type="SAM" id="SignalP"/>
    </source>
</evidence>
<proteinExistence type="predicted"/>
<name>A0A7X1NME2_9MICC</name>
<evidence type="ECO:0008006" key="5">
    <source>
        <dbReference type="Google" id="ProtNLM"/>
    </source>
</evidence>
<dbReference type="AlphaFoldDB" id="A0A7X1NME2"/>
<sequence length="948" mass="99492">MTLPSPARLLCAALLSFGLVGSAVPAVANDAVPAAPPSTAPASPATVATQQPLEPATLPTTAPVAPVPAGTVPATGKSTGAAEPSTVQPSEVALVPSPAAKTPAQNEVTSFVPDLNWNPLDDPESNARYGEHFAQPITPLKTASPLGLDDEGGSAAIAPRSGTFKVTLVTVQLSGKTVADTDAINMTAARNSITSANGYWNSASAGRLSITKVNELRHKSAAKITDSYGTIMATVTKELNWQYRSYESLVIFVPHADLNYNGSWGILGGGFTDSATSGRVIMPYPSALTNNVVTHEFGHVLGLHHANSLYCGNARQDVPRAGSSWADSSCYSAEYSDTTDLMGYAQVSSPAINAFMWEYGGFGRGDEIRNLGTPTASQSLTLRPWAGGSSGRAAKFTDPASGETYYLELRAPVGYDTATAVGGNRGVKITKKDVLGWSGNASIVLTPNSLRSGWGNTTLTWQQGQTFTTHAGTRIRIDSVTNDAASVSILLANRPAIGSYDALSASRNVDTAFVRVQGWAADPNQPSASTEAHAYVTGPDGVKRGYVINATRSRPDVNAAMSLGGNHGFVGDIAVNRSGRYEVCMFAIGGVNTELGCKQIQVSNAEQPIGALDDVTVVQSSGRVNLNVRGWTMDPARSSSSTPVHVYVTAPNGVRTGYAFTANKNRADVNSALAVTGLHGFQDDISIDAPGRYTVCAYAIGLNFNTALPCRTLQIGAALPIGSLDEVRVEKTATTATLRVRGWTMERENAQASIPVHIYVTDPSGRKVGTAYLADKTRNDVNSVLDVSGSHGFEQVISAPRAGTYTVCAYGIAVSPFSRENPLLGCTTVRTGVAEAPKGSLDAVRVDSTSSGAVIEARGWAVDRDMAPQSTTVHTYITYPNGSRKGFVYPTGVLRSDVNSYLGISGQHGYVTRTPVTQRGSYQVCTYGIGTSPYSTGNSLLGCISLRY</sequence>
<dbReference type="EMBL" id="VJXX01000001">
    <property type="protein sequence ID" value="MPY09511.1"/>
    <property type="molecule type" value="Genomic_DNA"/>
</dbReference>
<comment type="caution">
    <text evidence="3">The sequence shown here is derived from an EMBL/GenBank/DDBJ whole genome shotgun (WGS) entry which is preliminary data.</text>
</comment>
<evidence type="ECO:0000256" key="1">
    <source>
        <dbReference type="SAM" id="MobiDB-lite"/>
    </source>
</evidence>
<organism evidence="3 4">
    <name type="scientific">Arthrobacter bussei</name>
    <dbReference type="NCBI Taxonomy" id="2594179"/>
    <lineage>
        <taxon>Bacteria</taxon>
        <taxon>Bacillati</taxon>
        <taxon>Actinomycetota</taxon>
        <taxon>Actinomycetes</taxon>
        <taxon>Micrococcales</taxon>
        <taxon>Micrococcaceae</taxon>
        <taxon>Arthrobacter</taxon>
    </lineage>
</organism>
<feature type="region of interest" description="Disordered" evidence="1">
    <location>
        <begin position="56"/>
        <end position="90"/>
    </location>
</feature>
<dbReference type="SUPFAM" id="SSF55486">
    <property type="entry name" value="Metalloproteases ('zincins'), catalytic domain"/>
    <property type="match status" value="2"/>
</dbReference>
<evidence type="ECO:0000313" key="3">
    <source>
        <dbReference type="EMBL" id="MPY09511.1"/>
    </source>
</evidence>
<dbReference type="OrthoDB" id="3758789at2"/>
<feature type="chain" id="PRO_5031222269" description="Peptidase M11 gametolysin domain-containing protein" evidence="2">
    <location>
        <begin position="29"/>
        <end position="948"/>
    </location>
</feature>
<reference evidence="4" key="1">
    <citation type="submission" date="2019-07" db="EMBL/GenBank/DDBJ databases">
        <title>Arthrobacter KR32 sp. nov., isolated from mountain cheese made of cows milk.</title>
        <authorList>
            <person name="Flegler A."/>
        </authorList>
    </citation>
    <scope>NUCLEOTIDE SEQUENCE [LARGE SCALE GENOMIC DNA]</scope>
    <source>
        <strain evidence="4">KR32</strain>
    </source>
</reference>
<dbReference type="Gene3D" id="3.40.390.10">
    <property type="entry name" value="Collagenase (Catalytic Domain)"/>
    <property type="match status" value="1"/>
</dbReference>
<feature type="signal peptide" evidence="2">
    <location>
        <begin position="1"/>
        <end position="28"/>
    </location>
</feature>
<dbReference type="GO" id="GO:0008237">
    <property type="term" value="F:metallopeptidase activity"/>
    <property type="evidence" value="ECO:0007669"/>
    <property type="project" value="InterPro"/>
</dbReference>